<feature type="transmembrane region" description="Helical" evidence="1">
    <location>
        <begin position="34"/>
        <end position="52"/>
    </location>
</feature>
<evidence type="ECO:0000313" key="2">
    <source>
        <dbReference type="EMBL" id="KAH9421845.1"/>
    </source>
</evidence>
<keyword evidence="3" id="KW-1185">Reference proteome</keyword>
<dbReference type="Proteomes" id="UP000887458">
    <property type="component" value="Unassembled WGS sequence"/>
</dbReference>
<dbReference type="EMBL" id="NJHN03000037">
    <property type="protein sequence ID" value="KAH9421845.1"/>
    <property type="molecule type" value="Genomic_DNA"/>
</dbReference>
<organism evidence="2 3">
    <name type="scientific">Dermatophagoides pteronyssinus</name>
    <name type="common">European house dust mite</name>
    <dbReference type="NCBI Taxonomy" id="6956"/>
    <lineage>
        <taxon>Eukaryota</taxon>
        <taxon>Metazoa</taxon>
        <taxon>Ecdysozoa</taxon>
        <taxon>Arthropoda</taxon>
        <taxon>Chelicerata</taxon>
        <taxon>Arachnida</taxon>
        <taxon>Acari</taxon>
        <taxon>Acariformes</taxon>
        <taxon>Sarcoptiformes</taxon>
        <taxon>Astigmata</taxon>
        <taxon>Psoroptidia</taxon>
        <taxon>Analgoidea</taxon>
        <taxon>Pyroglyphidae</taxon>
        <taxon>Dermatophagoidinae</taxon>
        <taxon>Dermatophagoides</taxon>
    </lineage>
</organism>
<keyword evidence="1" id="KW-1133">Transmembrane helix</keyword>
<name>A0ABQ8JHG4_DERPT</name>
<sequence length="92" mass="11149">MVMMVMSKNKQKKITDSFIHVLLFIKRYQSKYRSFYIINLSMIYAVFLFGFVDLPMKTINLWQFLMDIDDILFDIRLYHPALNNNDNNNKEE</sequence>
<keyword evidence="1" id="KW-0472">Membrane</keyword>
<evidence type="ECO:0000256" key="1">
    <source>
        <dbReference type="SAM" id="Phobius"/>
    </source>
</evidence>
<reference evidence="2 3" key="2">
    <citation type="journal article" date="2022" name="Mol. Biol. Evol.">
        <title>Comparative Genomics Reveals Insights into the Divergent Evolution of Astigmatic Mites and Household Pest Adaptations.</title>
        <authorList>
            <person name="Xiong Q."/>
            <person name="Wan A.T."/>
            <person name="Liu X."/>
            <person name="Fung C.S."/>
            <person name="Xiao X."/>
            <person name="Malainual N."/>
            <person name="Hou J."/>
            <person name="Wang L."/>
            <person name="Wang M."/>
            <person name="Yang K.Y."/>
            <person name="Cui Y."/>
            <person name="Leung E.L."/>
            <person name="Nong W."/>
            <person name="Shin S.K."/>
            <person name="Au S.W."/>
            <person name="Jeong K.Y."/>
            <person name="Chew F.T."/>
            <person name="Hui J.H."/>
            <person name="Leung T.F."/>
            <person name="Tungtrongchitr A."/>
            <person name="Zhong N."/>
            <person name="Liu Z."/>
            <person name="Tsui S.K."/>
        </authorList>
    </citation>
    <scope>NUCLEOTIDE SEQUENCE [LARGE SCALE GENOMIC DNA]</scope>
    <source>
        <strain evidence="2">Derp</strain>
    </source>
</reference>
<gene>
    <name evidence="2" type="ORF">DERP_002135</name>
</gene>
<proteinExistence type="predicted"/>
<accession>A0ABQ8JHG4</accession>
<reference evidence="2 3" key="1">
    <citation type="journal article" date="2018" name="J. Allergy Clin. Immunol.">
        <title>High-quality assembly of Dermatophagoides pteronyssinus genome and transcriptome reveals a wide range of novel allergens.</title>
        <authorList>
            <person name="Liu X.Y."/>
            <person name="Yang K.Y."/>
            <person name="Wang M.Q."/>
            <person name="Kwok J.S."/>
            <person name="Zeng X."/>
            <person name="Yang Z."/>
            <person name="Xiao X.J."/>
            <person name="Lau C.P."/>
            <person name="Li Y."/>
            <person name="Huang Z.M."/>
            <person name="Ba J.G."/>
            <person name="Yim A.K."/>
            <person name="Ouyang C.Y."/>
            <person name="Ngai S.M."/>
            <person name="Chan T.F."/>
            <person name="Leung E.L."/>
            <person name="Liu L."/>
            <person name="Liu Z.G."/>
            <person name="Tsui S.K."/>
        </authorList>
    </citation>
    <scope>NUCLEOTIDE SEQUENCE [LARGE SCALE GENOMIC DNA]</scope>
    <source>
        <strain evidence="2">Derp</strain>
    </source>
</reference>
<evidence type="ECO:0000313" key="3">
    <source>
        <dbReference type="Proteomes" id="UP000887458"/>
    </source>
</evidence>
<keyword evidence="1" id="KW-0812">Transmembrane</keyword>
<comment type="caution">
    <text evidence="2">The sequence shown here is derived from an EMBL/GenBank/DDBJ whole genome shotgun (WGS) entry which is preliminary data.</text>
</comment>
<protein>
    <submittedName>
        <fullName evidence="2">Uncharacterized protein</fullName>
    </submittedName>
</protein>